<feature type="region of interest" description="Disordered" evidence="1">
    <location>
        <begin position="1422"/>
        <end position="1480"/>
    </location>
</feature>
<evidence type="ECO:0000313" key="3">
    <source>
        <dbReference type="EMBL" id="KAL3803073.1"/>
    </source>
</evidence>
<sequence length="1736" mass="190688">MPSNMITKWSAVIAACIASVALATDVSLTNKPTSKPTFPEWNGAGCPRKWMDGSSYEPKDMVEVDGVVYECSKQELLFIDQLCGLISYKPGDSLHWEVAWTRVGSCTGTIRPTSSPVYVDLSYIGGCPPEFSEHIKYETGDTIQVNGIVMQCKEWPHGAFCNSVEPFGSTHEMAWLTLGYCDGTISPTTSPVFDSLPDHQGCPDPYNPSAKYIADDEVSTQVNDVFSVVWKCASSIHLSRFCDRFEPGNVSNLGWTAVGHCYGTMSPTTAPNFVQLVEYGAGCPDEYNADSRYASGDIVSYSRAPNRILVYECKKWPHTAYCNAGQLFAPGELNEALGWEIKGWCDGTLAPTSSPILWTGACEDKPWSISDVLKYEQGDRVRKSNKIYECRAWPYSLWCTNAYYEPEISQNWKEAWLYVGECQAIDVISATIEGTLTLPIEERRSLISVGGLNKIEMEDLIVSTHEIVEDVVCANLPQGYICTVDILSVNDQPVTRRLRLSSERKLAEVLVFGWVAQLTFPQDKFPTEELVAEVSSLVSNNLNAAVADSSIGTAFVSKASTHAVRSMNFGMASVETEPASVEVKKMPSTLKRSGGASCSEDSQCTSNNCAYGGGNCTWWKKCCETTMKGGGERCEKNQECASNICYKPNRYSSSRCKPATTKPTTKPTKRPTISPTSNPTKRPTPSPTAKPTRCTEFCARFNDPSYLQGFARCPGDFSNIVVRHSTSNSHLEINKESVPWKVLNVSDNPLNPLTNDTYLHLEDRSRESLACGTSPDYTGNWSRFFCHELCFDVNLFYDGCNEDQTKQCTAKADGERFINVYPKLYIQGGAPNYYLADFTAHDFMTDQKGSSPGWRRICAPIGPLDSSGNLPSNEFGSWKMMSPLNILSGRQFSGLPAADNSTWPTLLFDVTAIILEVDFTGNQAERVGYDNICMEASTDPCFISSDKPSSNPTNAPSSSPSQSPTVECKSMHVTINSPLNNDNYLKDVFSDFQKTGPDTFCYNEVLASVTDGPTTPQLLVMFRENFVEHKCKVYASLSSARSECDNPERKYLQKEGLYEVIDRPGACITFRLLYEDDALGQIVASSHFDPIEVIGISGTIIYGFYPNPNSPGGAWLRKPTVWGDALDGSLSAEPKPSNVAAGVSGLSSSARLFNLYGDFNNFNYAKHNEIACSARPAGIDDWTGFFSGSRGLYCPKQSNSQLTKYTWHSIGSTTTDLGWAPAKKRNPSWNCLGTHTLILPSCAMRPVLLSCIGIVIKIGRLSPTSNIYGISTDGRVLFLWDQVGVAVHSAPLDLGSELTGIQAIGGVDNGYARGVFAINGINHIYNVYWDGTWKAKGLPLDYHVGTSVSAWFGNYNDQAYILYGHQPYVSCRNCNAWYSLYRLDFVGGEGRHIPMRIAYGETSYSNRNNLCSTDFPSVSPSMTLSPSLSSKPTSSTSPSSPPTAKPTKRPTVSPTANPTKRPMPPTPLPTAKPTRHTEFCSGFNDPSDLQGFAPCPGDFDNIIVRHSTNLGWRSTDDPINPLTNDTYLHLEDRSYESLACGTSPDYTGNWSRFFCHELCFDVNLFYDGCTKNNTEQCTANADGERYINVYPKLSIQGGAPNYFLAAFTAHDFMTDQKGSSPGWRRICAPIGPLDSSGNLPSNEFGSWKMMSPLNILSGRQFSGLPAADNSTWPTLLFDVTAIILEVDFTGNQAERVGYDNICMEASKDPCFISSEKPSSHPTNTLSSSPSRSPTVD</sequence>
<feature type="compositionally biased region" description="Low complexity" evidence="1">
    <location>
        <begin position="657"/>
        <end position="676"/>
    </location>
</feature>
<gene>
    <name evidence="3" type="ORF">ACHAWO_010639</name>
</gene>
<feature type="region of interest" description="Disordered" evidence="1">
    <location>
        <begin position="1713"/>
        <end position="1736"/>
    </location>
</feature>
<feature type="signal peptide" evidence="2">
    <location>
        <begin position="1"/>
        <end position="23"/>
    </location>
</feature>
<comment type="caution">
    <text evidence="3">The sequence shown here is derived from an EMBL/GenBank/DDBJ whole genome shotgun (WGS) entry which is preliminary data.</text>
</comment>
<feature type="region of interest" description="Disordered" evidence="1">
    <location>
        <begin position="653"/>
        <end position="691"/>
    </location>
</feature>
<feature type="compositionally biased region" description="Low complexity" evidence="1">
    <location>
        <begin position="1422"/>
        <end position="1438"/>
    </location>
</feature>
<keyword evidence="4" id="KW-1185">Reference proteome</keyword>
<feature type="compositionally biased region" description="Pro residues" evidence="1">
    <location>
        <begin position="1461"/>
        <end position="1470"/>
    </location>
</feature>
<proteinExistence type="predicted"/>
<feature type="region of interest" description="Disordered" evidence="1">
    <location>
        <begin position="944"/>
        <end position="967"/>
    </location>
</feature>
<feature type="compositionally biased region" description="Polar residues" evidence="1">
    <location>
        <begin position="1715"/>
        <end position="1736"/>
    </location>
</feature>
<feature type="chain" id="PRO_5044779759" evidence="2">
    <location>
        <begin position="24"/>
        <end position="1736"/>
    </location>
</feature>
<dbReference type="Proteomes" id="UP001530400">
    <property type="component" value="Unassembled WGS sequence"/>
</dbReference>
<evidence type="ECO:0000313" key="4">
    <source>
        <dbReference type="Proteomes" id="UP001530400"/>
    </source>
</evidence>
<keyword evidence="2" id="KW-0732">Signal</keyword>
<dbReference type="PANTHER" id="PTHR34823:SF1">
    <property type="entry name" value="CHITIN-BINDING TYPE-4 DOMAIN-CONTAINING PROTEIN"/>
    <property type="match status" value="1"/>
</dbReference>
<feature type="compositionally biased region" description="Low complexity" evidence="1">
    <location>
        <begin position="948"/>
        <end position="965"/>
    </location>
</feature>
<dbReference type="EMBL" id="JALLPJ020000079">
    <property type="protein sequence ID" value="KAL3803073.1"/>
    <property type="molecule type" value="Genomic_DNA"/>
</dbReference>
<name>A0ABD3QRN2_9STRA</name>
<evidence type="ECO:0000256" key="2">
    <source>
        <dbReference type="SAM" id="SignalP"/>
    </source>
</evidence>
<organism evidence="3 4">
    <name type="scientific">Cyclotella atomus</name>
    <dbReference type="NCBI Taxonomy" id="382360"/>
    <lineage>
        <taxon>Eukaryota</taxon>
        <taxon>Sar</taxon>
        <taxon>Stramenopiles</taxon>
        <taxon>Ochrophyta</taxon>
        <taxon>Bacillariophyta</taxon>
        <taxon>Coscinodiscophyceae</taxon>
        <taxon>Thalassiosirophycidae</taxon>
        <taxon>Stephanodiscales</taxon>
        <taxon>Stephanodiscaceae</taxon>
        <taxon>Cyclotella</taxon>
    </lineage>
</organism>
<evidence type="ECO:0000256" key="1">
    <source>
        <dbReference type="SAM" id="MobiDB-lite"/>
    </source>
</evidence>
<accession>A0ABD3QRN2</accession>
<protein>
    <submittedName>
        <fullName evidence="3">Uncharacterized protein</fullName>
    </submittedName>
</protein>
<reference evidence="3 4" key="1">
    <citation type="submission" date="2024-10" db="EMBL/GenBank/DDBJ databases">
        <title>Updated reference genomes for cyclostephanoid diatoms.</title>
        <authorList>
            <person name="Roberts W.R."/>
            <person name="Alverson A.J."/>
        </authorList>
    </citation>
    <scope>NUCLEOTIDE SEQUENCE [LARGE SCALE GENOMIC DNA]</scope>
    <source>
        <strain evidence="3 4">AJA010-31</strain>
    </source>
</reference>
<dbReference type="PANTHER" id="PTHR34823">
    <property type="entry name" value="GLCNAC-BINDING PROTEIN A"/>
    <property type="match status" value="1"/>
</dbReference>
<dbReference type="InterPro" id="IPR051024">
    <property type="entry name" value="GlcNAc_Chitin_IntDeg"/>
</dbReference>